<feature type="transmembrane region" description="Helical" evidence="2">
    <location>
        <begin position="181"/>
        <end position="202"/>
    </location>
</feature>
<evidence type="ECO:0000256" key="2">
    <source>
        <dbReference type="SAM" id="Phobius"/>
    </source>
</evidence>
<accession>A0ABN2EWE2</accession>
<feature type="compositionally biased region" description="Low complexity" evidence="1">
    <location>
        <begin position="99"/>
        <end position="114"/>
    </location>
</feature>
<evidence type="ECO:0000313" key="4">
    <source>
        <dbReference type="Proteomes" id="UP001501319"/>
    </source>
</evidence>
<comment type="caution">
    <text evidence="3">The sequence shown here is derived from an EMBL/GenBank/DDBJ whole genome shotgun (WGS) entry which is preliminary data.</text>
</comment>
<feature type="compositionally biased region" description="Low complexity" evidence="1">
    <location>
        <begin position="55"/>
        <end position="73"/>
    </location>
</feature>
<reference evidence="3 4" key="1">
    <citation type="journal article" date="2019" name="Int. J. Syst. Evol. Microbiol.">
        <title>The Global Catalogue of Microorganisms (GCM) 10K type strain sequencing project: providing services to taxonomists for standard genome sequencing and annotation.</title>
        <authorList>
            <consortium name="The Broad Institute Genomics Platform"/>
            <consortium name="The Broad Institute Genome Sequencing Center for Infectious Disease"/>
            <person name="Wu L."/>
            <person name="Ma J."/>
        </authorList>
    </citation>
    <scope>NUCLEOTIDE SEQUENCE [LARGE SCALE GENOMIC DNA]</scope>
    <source>
        <strain evidence="3 4">JCM 14306</strain>
    </source>
</reference>
<feature type="compositionally biased region" description="Pro residues" evidence="1">
    <location>
        <begin position="74"/>
        <end position="85"/>
    </location>
</feature>
<dbReference type="Proteomes" id="UP001501319">
    <property type="component" value="Unassembled WGS sequence"/>
</dbReference>
<evidence type="ECO:0000313" key="3">
    <source>
        <dbReference type="EMBL" id="GAA1618852.1"/>
    </source>
</evidence>
<dbReference type="RefSeq" id="WP_344107506.1">
    <property type="nucleotide sequence ID" value="NZ_BAAANE010000001.1"/>
</dbReference>
<name>A0ABN2EWE2_9ACTN</name>
<feature type="compositionally biased region" description="Basic and acidic residues" evidence="1">
    <location>
        <begin position="11"/>
        <end position="24"/>
    </location>
</feature>
<evidence type="ECO:0008006" key="5">
    <source>
        <dbReference type="Google" id="ProtNLM"/>
    </source>
</evidence>
<organism evidence="3 4">
    <name type="scientific">Kribbella alba</name>
    <dbReference type="NCBI Taxonomy" id="190197"/>
    <lineage>
        <taxon>Bacteria</taxon>
        <taxon>Bacillati</taxon>
        <taxon>Actinomycetota</taxon>
        <taxon>Actinomycetes</taxon>
        <taxon>Propionibacteriales</taxon>
        <taxon>Kribbellaceae</taxon>
        <taxon>Kribbella</taxon>
    </lineage>
</organism>
<keyword evidence="2" id="KW-1133">Transmembrane helix</keyword>
<feature type="transmembrane region" description="Helical" evidence="2">
    <location>
        <begin position="139"/>
        <end position="161"/>
    </location>
</feature>
<gene>
    <name evidence="3" type="ORF">GCM10009744_01870</name>
</gene>
<feature type="compositionally biased region" description="Pro residues" evidence="1">
    <location>
        <begin position="41"/>
        <end position="54"/>
    </location>
</feature>
<protein>
    <recommendedName>
        <fullName evidence="5">DUF4328 domain-containing protein</fullName>
    </recommendedName>
</protein>
<keyword evidence="2" id="KW-0812">Transmembrane</keyword>
<dbReference type="EMBL" id="BAAANE010000001">
    <property type="protein sequence ID" value="GAA1618852.1"/>
    <property type="molecule type" value="Genomic_DNA"/>
</dbReference>
<keyword evidence="2" id="KW-0472">Membrane</keyword>
<feature type="transmembrane region" description="Helical" evidence="2">
    <location>
        <begin position="223"/>
        <end position="246"/>
    </location>
</feature>
<sequence length="299" mass="31888">MSSHEFPTYGRGDDPDEPSHDEHYAQPTPYGGSTYGSGPYGAPPRAPYGQPPQNPYGQPQNPNGGPPQQGAPQQPGPYGAPPQPGPYGEQPPDHGYVQPPGYRPGHPYGPPAHAQQHQLPTYGRDAGPAAPRDPRAARVVMFAFVITAVYGLLVLSIQRVSLREIAQAPGSSLNHPLRTDVIDTIGQLLVLVVGVAALALWLRDLMNRRKVGRQPDPVELGGLGLVAVSLIPLLVWFVMVLSTGMGAIDDSLDRLPTAYGWGGMGLLILAAGFALGYRELRPPVSNPVVQAAPDRPPWE</sequence>
<feature type="transmembrane region" description="Helical" evidence="2">
    <location>
        <begin position="258"/>
        <end position="277"/>
    </location>
</feature>
<proteinExistence type="predicted"/>
<evidence type="ECO:0000256" key="1">
    <source>
        <dbReference type="SAM" id="MobiDB-lite"/>
    </source>
</evidence>
<keyword evidence="4" id="KW-1185">Reference proteome</keyword>
<feature type="region of interest" description="Disordered" evidence="1">
    <location>
        <begin position="1"/>
        <end position="132"/>
    </location>
</feature>